<evidence type="ECO:0000256" key="1">
    <source>
        <dbReference type="SAM" id="Phobius"/>
    </source>
</evidence>
<proteinExistence type="predicted"/>
<evidence type="ECO:0000313" key="4">
    <source>
        <dbReference type="Proteomes" id="UP001153076"/>
    </source>
</evidence>
<dbReference type="Proteomes" id="UP001153076">
    <property type="component" value="Unassembled WGS sequence"/>
</dbReference>
<feature type="transmembrane region" description="Helical" evidence="1">
    <location>
        <begin position="139"/>
        <end position="163"/>
    </location>
</feature>
<keyword evidence="4" id="KW-1185">Reference proteome</keyword>
<organism evidence="3 4">
    <name type="scientific">Carnegiea gigantea</name>
    <dbReference type="NCBI Taxonomy" id="171969"/>
    <lineage>
        <taxon>Eukaryota</taxon>
        <taxon>Viridiplantae</taxon>
        <taxon>Streptophyta</taxon>
        <taxon>Embryophyta</taxon>
        <taxon>Tracheophyta</taxon>
        <taxon>Spermatophyta</taxon>
        <taxon>Magnoliopsida</taxon>
        <taxon>eudicotyledons</taxon>
        <taxon>Gunneridae</taxon>
        <taxon>Pentapetalae</taxon>
        <taxon>Caryophyllales</taxon>
        <taxon>Cactineae</taxon>
        <taxon>Cactaceae</taxon>
        <taxon>Cactoideae</taxon>
        <taxon>Echinocereeae</taxon>
        <taxon>Carnegiea</taxon>
    </lineage>
</organism>
<keyword evidence="1" id="KW-0812">Transmembrane</keyword>
<feature type="chain" id="PRO_5040272411" evidence="2">
    <location>
        <begin position="29"/>
        <end position="172"/>
    </location>
</feature>
<feature type="signal peptide" evidence="2">
    <location>
        <begin position="1"/>
        <end position="28"/>
    </location>
</feature>
<sequence>MPRLSHVTCLCSLFFSFLSLLLLRPPETREPAASPLHAAAVSPTPPYCGGLQSLIGNQATQCNNGDASTKLWRPPQYGGVGETPVAWGGWAAGSRVSGGWRRRRERKEKKWEQGQVPALGGAMCACTWHFFYNAESLEVLVALQAALTVFGNATMCIAAFRIYKSQSRSENL</sequence>
<evidence type="ECO:0000256" key="2">
    <source>
        <dbReference type="SAM" id="SignalP"/>
    </source>
</evidence>
<dbReference type="InterPro" id="IPR019634">
    <property type="entry name" value="Uncharacterised_Ycf49"/>
</dbReference>
<dbReference type="EMBL" id="JAKOGI010000112">
    <property type="protein sequence ID" value="KAJ8443805.1"/>
    <property type="molecule type" value="Genomic_DNA"/>
</dbReference>
<evidence type="ECO:0000313" key="3">
    <source>
        <dbReference type="EMBL" id="KAJ8443805.1"/>
    </source>
</evidence>
<accession>A0A9Q1QKW6</accession>
<dbReference type="AlphaFoldDB" id="A0A9Q1QKW6"/>
<gene>
    <name evidence="3" type="ORF">Cgig2_017286</name>
</gene>
<dbReference type="Pfam" id="PF10693">
    <property type="entry name" value="DUF2499"/>
    <property type="match status" value="1"/>
</dbReference>
<comment type="caution">
    <text evidence="3">The sequence shown here is derived from an EMBL/GenBank/DDBJ whole genome shotgun (WGS) entry which is preliminary data.</text>
</comment>
<name>A0A9Q1QKW6_9CARY</name>
<protein>
    <submittedName>
        <fullName evidence="3">Uncharacterized protein</fullName>
    </submittedName>
</protein>
<dbReference type="PANTHER" id="PTHR33833:SF3">
    <property type="entry name" value="YCF49-LIKE PROTEIN"/>
    <property type="match status" value="1"/>
</dbReference>
<dbReference type="OrthoDB" id="196633at2759"/>
<keyword evidence="1" id="KW-0472">Membrane</keyword>
<reference evidence="3" key="1">
    <citation type="submission" date="2022-04" db="EMBL/GenBank/DDBJ databases">
        <title>Carnegiea gigantea Genome sequencing and assembly v2.</title>
        <authorList>
            <person name="Copetti D."/>
            <person name="Sanderson M.J."/>
            <person name="Burquez A."/>
            <person name="Wojciechowski M.F."/>
        </authorList>
    </citation>
    <scope>NUCLEOTIDE SEQUENCE</scope>
    <source>
        <strain evidence="3">SGP5-SGP5p</strain>
        <tissue evidence="3">Aerial part</tissue>
    </source>
</reference>
<keyword evidence="1" id="KW-1133">Transmembrane helix</keyword>
<keyword evidence="2" id="KW-0732">Signal</keyword>
<dbReference type="PANTHER" id="PTHR33833">
    <property type="entry name" value="NUCLEOLAR-LIKE PROTEIN-RELATED"/>
    <property type="match status" value="1"/>
</dbReference>